<dbReference type="GeneID" id="65562549"/>
<evidence type="ECO:0000313" key="3">
    <source>
        <dbReference type="Proteomes" id="UP000694018"/>
    </source>
</evidence>
<accession>A0A8F5BML3</accession>
<reference evidence="2" key="1">
    <citation type="journal article" date="2021" name="Environ. Microbiol.">
        <title>New insights into the diversity and evolution of the archaeal mobilome from three complete genomes of Saccharolobus shibatae.</title>
        <authorList>
            <person name="Medvedeva S."/>
            <person name="Brandt D."/>
            <person name="Cvirkaite-Krupovic V."/>
            <person name="Liu Y."/>
            <person name="Severinov K."/>
            <person name="Ishino S."/>
            <person name="Ishino Y."/>
            <person name="Prangishvili D."/>
            <person name="Kalinowski J."/>
            <person name="Krupovic M."/>
        </authorList>
    </citation>
    <scope>NUCLEOTIDE SEQUENCE</scope>
    <source>
        <strain evidence="2">B12</strain>
    </source>
</reference>
<dbReference type="RefSeq" id="WP_218267136.1">
    <property type="nucleotide sequence ID" value="NZ_CP077717.1"/>
</dbReference>
<evidence type="ECO:0000313" key="2">
    <source>
        <dbReference type="EMBL" id="QXJ28087.1"/>
    </source>
</evidence>
<name>A0A8F5BML3_SACSH</name>
<dbReference type="Proteomes" id="UP000694018">
    <property type="component" value="Chromosome"/>
</dbReference>
<protein>
    <submittedName>
        <fullName evidence="2">Uncharacterized protein</fullName>
    </submittedName>
</protein>
<dbReference type="KEGG" id="sshi:J5U23_00955"/>
<organism evidence="2 3">
    <name type="scientific">Saccharolobus shibatae (strain ATCC 51178 / DSM 5389 / JCM 8931 / NBRC 15437 / B12)</name>
    <name type="common">Sulfolobus shibatae</name>
    <dbReference type="NCBI Taxonomy" id="523848"/>
    <lineage>
        <taxon>Archaea</taxon>
        <taxon>Thermoproteota</taxon>
        <taxon>Thermoprotei</taxon>
        <taxon>Sulfolobales</taxon>
        <taxon>Sulfolobaceae</taxon>
        <taxon>Saccharolobus</taxon>
    </lineage>
</organism>
<feature type="transmembrane region" description="Helical" evidence="1">
    <location>
        <begin position="54"/>
        <end position="73"/>
    </location>
</feature>
<keyword evidence="1" id="KW-0472">Membrane</keyword>
<evidence type="ECO:0000256" key="1">
    <source>
        <dbReference type="SAM" id="Phobius"/>
    </source>
</evidence>
<sequence>MDKYKLALLGEAGAAGLDRGFSIRYKVFRESYLNEMSHWKYFQKYSRSLLEKPVYYAFSILGFIISLFGIMAVKKVNEIVERNAIDFYKNNFDENNEEVRKILEDEEKHLTMSVDA</sequence>
<dbReference type="AlphaFoldDB" id="A0A8F5BML3"/>
<dbReference type="EMBL" id="CP077717">
    <property type="protein sequence ID" value="QXJ28087.1"/>
    <property type="molecule type" value="Genomic_DNA"/>
</dbReference>
<dbReference type="OrthoDB" id="34742at2157"/>
<proteinExistence type="predicted"/>
<gene>
    <name evidence="2" type="ORF">J5U23_00955</name>
</gene>
<keyword evidence="1" id="KW-1133">Transmembrane helix</keyword>
<keyword evidence="1" id="KW-0812">Transmembrane</keyword>